<evidence type="ECO:0000256" key="1">
    <source>
        <dbReference type="ARBA" id="ARBA00004496"/>
    </source>
</evidence>
<dbReference type="RefSeq" id="WP_147147421.1">
    <property type="nucleotide sequence ID" value="NZ_BJXN01000009.1"/>
</dbReference>
<keyword evidence="3" id="KW-0963">Cytoplasm</keyword>
<organism evidence="9 10">
    <name type="scientific">Oceanithermus desulfurans NBRC 100063</name>
    <dbReference type="NCBI Taxonomy" id="1227550"/>
    <lineage>
        <taxon>Bacteria</taxon>
        <taxon>Thermotogati</taxon>
        <taxon>Deinococcota</taxon>
        <taxon>Deinococci</taxon>
        <taxon>Thermales</taxon>
        <taxon>Thermaceae</taxon>
        <taxon>Oceanithermus</taxon>
    </lineage>
</organism>
<dbReference type="GO" id="GO:0009245">
    <property type="term" value="P:lipid A biosynthetic process"/>
    <property type="evidence" value="ECO:0007669"/>
    <property type="project" value="UniProtKB-KW"/>
</dbReference>
<evidence type="ECO:0000256" key="6">
    <source>
        <dbReference type="ARBA" id="ARBA00023098"/>
    </source>
</evidence>
<dbReference type="PANTHER" id="PTHR30272">
    <property type="entry name" value="3-HYDROXYACYL-[ACYL-CARRIER-PROTEIN] DEHYDRATASE"/>
    <property type="match status" value="1"/>
</dbReference>
<dbReference type="NCBIfam" id="TIGR01750">
    <property type="entry name" value="fabZ"/>
    <property type="match status" value="1"/>
</dbReference>
<dbReference type="FunFam" id="3.10.129.10:FF:000001">
    <property type="entry name" value="3-hydroxyacyl-[acyl-carrier-protein] dehydratase FabZ"/>
    <property type="match status" value="1"/>
</dbReference>
<dbReference type="OrthoDB" id="9772788at2"/>
<evidence type="ECO:0000256" key="2">
    <source>
        <dbReference type="ARBA" id="ARBA00013167"/>
    </source>
</evidence>
<name>A0A511RK75_9DEIN</name>
<keyword evidence="7" id="KW-0456">Lyase</keyword>
<evidence type="ECO:0000256" key="4">
    <source>
        <dbReference type="ARBA" id="ARBA00022516"/>
    </source>
</evidence>
<dbReference type="GO" id="GO:0019171">
    <property type="term" value="F:(3R)-hydroxyacyl-[acyl-carrier-protein] dehydratase activity"/>
    <property type="evidence" value="ECO:0007669"/>
    <property type="project" value="UniProtKB-EC"/>
</dbReference>
<dbReference type="InterPro" id="IPR029069">
    <property type="entry name" value="HotDog_dom_sf"/>
</dbReference>
<comment type="subcellular location">
    <subcellularLocation>
        <location evidence="1">Cytoplasm</location>
    </subcellularLocation>
</comment>
<dbReference type="InterPro" id="IPR010084">
    <property type="entry name" value="FabZ"/>
</dbReference>
<evidence type="ECO:0000313" key="9">
    <source>
        <dbReference type="EMBL" id="GEM90033.1"/>
    </source>
</evidence>
<dbReference type="Proteomes" id="UP000321827">
    <property type="component" value="Unassembled WGS sequence"/>
</dbReference>
<evidence type="ECO:0000313" key="10">
    <source>
        <dbReference type="Proteomes" id="UP000321827"/>
    </source>
</evidence>
<dbReference type="Gene3D" id="3.10.129.10">
    <property type="entry name" value="Hotdog Thioesterase"/>
    <property type="match status" value="1"/>
</dbReference>
<evidence type="ECO:0000256" key="8">
    <source>
        <dbReference type="ARBA" id="ARBA00025049"/>
    </source>
</evidence>
<evidence type="ECO:0000256" key="7">
    <source>
        <dbReference type="ARBA" id="ARBA00023239"/>
    </source>
</evidence>
<dbReference type="GO" id="GO:0016020">
    <property type="term" value="C:membrane"/>
    <property type="evidence" value="ECO:0007669"/>
    <property type="project" value="GOC"/>
</dbReference>
<dbReference type="Pfam" id="PF07977">
    <property type="entry name" value="FabA"/>
    <property type="match status" value="1"/>
</dbReference>
<protein>
    <recommendedName>
        <fullName evidence="2">3-hydroxyacyl-[acyl-carrier-protein] dehydratase</fullName>
        <ecNumber evidence="2">4.2.1.59</ecNumber>
    </recommendedName>
</protein>
<dbReference type="SUPFAM" id="SSF54637">
    <property type="entry name" value="Thioesterase/thiol ester dehydrase-isomerase"/>
    <property type="match status" value="1"/>
</dbReference>
<keyword evidence="6" id="KW-0443">Lipid metabolism</keyword>
<dbReference type="GO" id="GO:0005737">
    <property type="term" value="C:cytoplasm"/>
    <property type="evidence" value="ECO:0007669"/>
    <property type="project" value="UniProtKB-SubCell"/>
</dbReference>
<dbReference type="EC" id="4.2.1.59" evidence="2"/>
<dbReference type="AlphaFoldDB" id="A0A511RK75"/>
<comment type="function">
    <text evidence="8">Involved in unsaturated fatty acids biosynthesis. Catalyzes the dehydration of short chain beta-hydroxyacyl-ACPs and long chain saturated and unsaturated beta-hydroxyacyl-ACPs.</text>
</comment>
<proteinExistence type="predicted"/>
<sequence>MHEILELLPHRYPFLLIDRILEADPERFKVLKNVTFNEPFFPGHFPDHPVMPGVLIVEAMAQASVASLATRPDFAAGQIAYLAGVDDARFLKPVTPGDTLILEGTLRYRRGLGKSEVSARVAGEEVARAKLTFVVRSR</sequence>
<evidence type="ECO:0000256" key="3">
    <source>
        <dbReference type="ARBA" id="ARBA00022490"/>
    </source>
</evidence>
<accession>A0A511RK75</accession>
<dbReference type="NCBIfam" id="NF000582">
    <property type="entry name" value="PRK00006.1"/>
    <property type="match status" value="1"/>
</dbReference>
<reference evidence="9 10" key="1">
    <citation type="submission" date="2019-07" db="EMBL/GenBank/DDBJ databases">
        <title>Whole genome shotgun sequence of Oceanithermus desulfurans NBRC 100063.</title>
        <authorList>
            <person name="Hosoyama A."/>
            <person name="Uohara A."/>
            <person name="Ohji S."/>
            <person name="Ichikawa N."/>
        </authorList>
    </citation>
    <scope>NUCLEOTIDE SEQUENCE [LARGE SCALE GENOMIC DNA]</scope>
    <source>
        <strain evidence="9 10">NBRC 100063</strain>
    </source>
</reference>
<dbReference type="PANTHER" id="PTHR30272:SF1">
    <property type="entry name" value="3-HYDROXYACYL-[ACYL-CARRIER-PROTEIN] DEHYDRATASE"/>
    <property type="match status" value="1"/>
</dbReference>
<dbReference type="CDD" id="cd01288">
    <property type="entry name" value="FabZ"/>
    <property type="match status" value="1"/>
</dbReference>
<dbReference type="InterPro" id="IPR013114">
    <property type="entry name" value="FabA_FabZ"/>
</dbReference>
<dbReference type="GO" id="GO:0006633">
    <property type="term" value="P:fatty acid biosynthetic process"/>
    <property type="evidence" value="ECO:0007669"/>
    <property type="project" value="InterPro"/>
</dbReference>
<comment type="caution">
    <text evidence="9">The sequence shown here is derived from an EMBL/GenBank/DDBJ whole genome shotgun (WGS) entry which is preliminary data.</text>
</comment>
<keyword evidence="5" id="KW-0441">Lipid A biosynthesis</keyword>
<keyword evidence="4" id="KW-0444">Lipid biosynthesis</keyword>
<dbReference type="EMBL" id="BJXN01000009">
    <property type="protein sequence ID" value="GEM90033.1"/>
    <property type="molecule type" value="Genomic_DNA"/>
</dbReference>
<evidence type="ECO:0000256" key="5">
    <source>
        <dbReference type="ARBA" id="ARBA00022556"/>
    </source>
</evidence>
<gene>
    <name evidence="9" type="primary">fabZ</name>
    <name evidence="9" type="ORF">ODE01S_14670</name>
</gene>